<evidence type="ECO:0000313" key="1">
    <source>
        <dbReference type="EMBL" id="SVB81349.1"/>
    </source>
</evidence>
<dbReference type="EMBL" id="UINC01058739">
    <property type="protein sequence ID" value="SVB81349.1"/>
    <property type="molecule type" value="Genomic_DNA"/>
</dbReference>
<proteinExistence type="predicted"/>
<organism evidence="1">
    <name type="scientific">marine metagenome</name>
    <dbReference type="NCBI Taxonomy" id="408172"/>
    <lineage>
        <taxon>unclassified sequences</taxon>
        <taxon>metagenomes</taxon>
        <taxon>ecological metagenomes</taxon>
    </lineage>
</organism>
<name>A0A382H2E4_9ZZZZ</name>
<feature type="non-terminal residue" evidence="1">
    <location>
        <position position="49"/>
    </location>
</feature>
<accession>A0A382H2E4</accession>
<reference evidence="1" key="1">
    <citation type="submission" date="2018-05" db="EMBL/GenBank/DDBJ databases">
        <authorList>
            <person name="Lanie J.A."/>
            <person name="Ng W.-L."/>
            <person name="Kazmierczak K.M."/>
            <person name="Andrzejewski T.M."/>
            <person name="Davidsen T.M."/>
            <person name="Wayne K.J."/>
            <person name="Tettelin H."/>
            <person name="Glass J.I."/>
            <person name="Rusch D."/>
            <person name="Podicherti R."/>
            <person name="Tsui H.-C.T."/>
            <person name="Winkler M.E."/>
        </authorList>
    </citation>
    <scope>NUCLEOTIDE SEQUENCE</scope>
</reference>
<sequence length="49" mass="5515">MRLIKLIVIVSIQILIEIGENALIEVVRIRGYPLIQPRTLGADERTSSL</sequence>
<dbReference type="AlphaFoldDB" id="A0A382H2E4"/>
<protein>
    <submittedName>
        <fullName evidence="1">Uncharacterized protein</fullName>
    </submittedName>
</protein>
<gene>
    <name evidence="1" type="ORF">METZ01_LOCUS234203</name>
</gene>